<dbReference type="EMBL" id="JAGTJQ010000002">
    <property type="protein sequence ID" value="KAH7037050.1"/>
    <property type="molecule type" value="Genomic_DNA"/>
</dbReference>
<dbReference type="Proteomes" id="UP000756346">
    <property type="component" value="Unassembled WGS sequence"/>
</dbReference>
<dbReference type="AlphaFoldDB" id="A0A9P8YFJ3"/>
<name>A0A9P8YFJ3_9PEZI</name>
<keyword evidence="2" id="KW-1185">Reference proteome</keyword>
<accession>A0A9P8YFJ3</accession>
<sequence length="270" mass="30182">MSDVSMSEPSSGSESNASDNTNRVVLAVKTHDEDIQPALFRGCYRLQFFHAYFLRLLTTHGIAGGWHLTERRSRNVPGGQRSRPARSCCLQNTRQEGLQEEEVLEGKKTKEIAHELAKKTLEEARFVSWHLPGDGYGPEAIQTLAVHFKSNTIGKDFTIIKNGKKVVICLPEQEALRATKVVFGDMLRKLPDRIADIQRWVQYKASQNAHNALINNSPSNLAPLLELTDLAAEAFCLKRRDQCHEACAHPPICKCRTSSSRSTNGSRTDN</sequence>
<gene>
    <name evidence="1" type="ORF">B0I36DRAFT_345222</name>
</gene>
<evidence type="ECO:0000313" key="1">
    <source>
        <dbReference type="EMBL" id="KAH7037050.1"/>
    </source>
</evidence>
<dbReference type="RefSeq" id="XP_046016171.1">
    <property type="nucleotide sequence ID" value="XM_046156336.1"/>
</dbReference>
<organism evidence="1 2">
    <name type="scientific">Microdochium trichocladiopsis</name>
    <dbReference type="NCBI Taxonomy" id="1682393"/>
    <lineage>
        <taxon>Eukaryota</taxon>
        <taxon>Fungi</taxon>
        <taxon>Dikarya</taxon>
        <taxon>Ascomycota</taxon>
        <taxon>Pezizomycotina</taxon>
        <taxon>Sordariomycetes</taxon>
        <taxon>Xylariomycetidae</taxon>
        <taxon>Xylariales</taxon>
        <taxon>Microdochiaceae</taxon>
        <taxon>Microdochium</taxon>
    </lineage>
</organism>
<reference evidence="1" key="1">
    <citation type="journal article" date="2021" name="Nat. Commun.">
        <title>Genetic determinants of endophytism in the Arabidopsis root mycobiome.</title>
        <authorList>
            <person name="Mesny F."/>
            <person name="Miyauchi S."/>
            <person name="Thiergart T."/>
            <person name="Pickel B."/>
            <person name="Atanasova L."/>
            <person name="Karlsson M."/>
            <person name="Huettel B."/>
            <person name="Barry K.W."/>
            <person name="Haridas S."/>
            <person name="Chen C."/>
            <person name="Bauer D."/>
            <person name="Andreopoulos W."/>
            <person name="Pangilinan J."/>
            <person name="LaButti K."/>
            <person name="Riley R."/>
            <person name="Lipzen A."/>
            <person name="Clum A."/>
            <person name="Drula E."/>
            <person name="Henrissat B."/>
            <person name="Kohler A."/>
            <person name="Grigoriev I.V."/>
            <person name="Martin F.M."/>
            <person name="Hacquard S."/>
        </authorList>
    </citation>
    <scope>NUCLEOTIDE SEQUENCE</scope>
    <source>
        <strain evidence="1">MPI-CAGE-CH-0230</strain>
    </source>
</reference>
<proteinExistence type="predicted"/>
<dbReference type="GeneID" id="70185882"/>
<comment type="caution">
    <text evidence="1">The sequence shown here is derived from an EMBL/GenBank/DDBJ whole genome shotgun (WGS) entry which is preliminary data.</text>
</comment>
<protein>
    <submittedName>
        <fullName evidence="1">Uncharacterized protein</fullName>
    </submittedName>
</protein>
<evidence type="ECO:0000313" key="2">
    <source>
        <dbReference type="Proteomes" id="UP000756346"/>
    </source>
</evidence>